<dbReference type="CDD" id="cd03467">
    <property type="entry name" value="Rieske"/>
    <property type="match status" value="1"/>
</dbReference>
<accession>A0A932FV02</accession>
<dbReference type="EMBL" id="JACPRF010000148">
    <property type="protein sequence ID" value="MBI2876180.1"/>
    <property type="molecule type" value="Genomic_DNA"/>
</dbReference>
<keyword evidence="4" id="KW-0411">Iron-sulfur</keyword>
<dbReference type="InterPro" id="IPR005805">
    <property type="entry name" value="Rieske_Fe-S_prot_C"/>
</dbReference>
<dbReference type="SUPFAM" id="SSF50022">
    <property type="entry name" value="ISP domain"/>
    <property type="match status" value="1"/>
</dbReference>
<keyword evidence="5" id="KW-1015">Disulfide bond</keyword>
<dbReference type="GO" id="GO:0051537">
    <property type="term" value="F:2 iron, 2 sulfur cluster binding"/>
    <property type="evidence" value="ECO:0007669"/>
    <property type="project" value="UniProtKB-KW"/>
</dbReference>
<keyword evidence="1" id="KW-0001">2Fe-2S</keyword>
<sequence>MLLENRRKFLGRCLGVLGATALGGALYPVVQYLWPWEAGNAVQRVEVNLKELPVGSAKTILYRGLPTLIIRSASGVVAISAVCTHLGCIVKWREERKMLFCPCHAARFDLDGRVLGGPAPAPLEVYPVTVIDGRAVLGA</sequence>
<evidence type="ECO:0000259" key="8">
    <source>
        <dbReference type="PROSITE" id="PS51296"/>
    </source>
</evidence>
<dbReference type="InterPro" id="IPR006311">
    <property type="entry name" value="TAT_signal"/>
</dbReference>
<dbReference type="InterPro" id="IPR017941">
    <property type="entry name" value="Rieske_2Fe-2S"/>
</dbReference>
<dbReference type="PANTHER" id="PTHR10134">
    <property type="entry name" value="CYTOCHROME B-C1 COMPLEX SUBUNIT RIESKE, MITOCHONDRIAL"/>
    <property type="match status" value="1"/>
</dbReference>
<name>A0A932FV02_UNCTE</name>
<dbReference type="PROSITE" id="PS51318">
    <property type="entry name" value="TAT"/>
    <property type="match status" value="1"/>
</dbReference>
<evidence type="ECO:0000256" key="4">
    <source>
        <dbReference type="ARBA" id="ARBA00023014"/>
    </source>
</evidence>
<dbReference type="GO" id="GO:0016020">
    <property type="term" value="C:membrane"/>
    <property type="evidence" value="ECO:0007669"/>
    <property type="project" value="InterPro"/>
</dbReference>
<dbReference type="PROSITE" id="PS51296">
    <property type="entry name" value="RIESKE"/>
    <property type="match status" value="1"/>
</dbReference>
<protein>
    <submittedName>
        <fullName evidence="9">Ubiquinol-cytochrome c reductase iron-sulfur subunit</fullName>
    </submittedName>
</protein>
<proteinExistence type="predicted"/>
<reference evidence="9" key="1">
    <citation type="submission" date="2020-07" db="EMBL/GenBank/DDBJ databases">
        <title>Huge and variable diversity of episymbiotic CPR bacteria and DPANN archaea in groundwater ecosystems.</title>
        <authorList>
            <person name="He C.Y."/>
            <person name="Keren R."/>
            <person name="Whittaker M."/>
            <person name="Farag I.F."/>
            <person name="Doudna J."/>
            <person name="Cate J.H.D."/>
            <person name="Banfield J.F."/>
        </authorList>
    </citation>
    <scope>NUCLEOTIDE SEQUENCE</scope>
    <source>
        <strain evidence="9">NC_groundwater_672_Ag_B-0.1um_62_36</strain>
    </source>
</reference>
<dbReference type="InterPro" id="IPR036922">
    <property type="entry name" value="Rieske_2Fe-2S_sf"/>
</dbReference>
<feature type="domain" description="Rieske" evidence="8">
    <location>
        <begin position="44"/>
        <end position="137"/>
    </location>
</feature>
<keyword evidence="7" id="KW-1133">Transmembrane helix</keyword>
<organism evidence="9 10">
    <name type="scientific">Tectimicrobiota bacterium</name>
    <dbReference type="NCBI Taxonomy" id="2528274"/>
    <lineage>
        <taxon>Bacteria</taxon>
        <taxon>Pseudomonadati</taxon>
        <taxon>Nitrospinota/Tectimicrobiota group</taxon>
        <taxon>Candidatus Tectimicrobiota</taxon>
    </lineage>
</organism>
<evidence type="ECO:0000256" key="1">
    <source>
        <dbReference type="ARBA" id="ARBA00022714"/>
    </source>
</evidence>
<gene>
    <name evidence="9" type="ORF">HYY20_04800</name>
</gene>
<evidence type="ECO:0000256" key="2">
    <source>
        <dbReference type="ARBA" id="ARBA00022723"/>
    </source>
</evidence>
<feature type="transmembrane region" description="Helical" evidence="7">
    <location>
        <begin position="68"/>
        <end position="90"/>
    </location>
</feature>
<evidence type="ECO:0000256" key="5">
    <source>
        <dbReference type="ARBA" id="ARBA00023157"/>
    </source>
</evidence>
<dbReference type="PRINTS" id="PR00162">
    <property type="entry name" value="RIESKE"/>
</dbReference>
<dbReference type="AlphaFoldDB" id="A0A932FV02"/>
<comment type="cofactor">
    <cofactor evidence="6">
        <name>[2Fe-2S] cluster</name>
        <dbReference type="ChEBI" id="CHEBI:190135"/>
    </cofactor>
</comment>
<evidence type="ECO:0000256" key="7">
    <source>
        <dbReference type="SAM" id="Phobius"/>
    </source>
</evidence>
<feature type="transmembrane region" description="Helical" evidence="7">
    <location>
        <begin position="9"/>
        <end position="30"/>
    </location>
</feature>
<dbReference type="Proteomes" id="UP000769766">
    <property type="component" value="Unassembled WGS sequence"/>
</dbReference>
<evidence type="ECO:0000256" key="6">
    <source>
        <dbReference type="ARBA" id="ARBA00034078"/>
    </source>
</evidence>
<dbReference type="GO" id="GO:0046872">
    <property type="term" value="F:metal ion binding"/>
    <property type="evidence" value="ECO:0007669"/>
    <property type="project" value="UniProtKB-KW"/>
</dbReference>
<dbReference type="Pfam" id="PF00355">
    <property type="entry name" value="Rieske"/>
    <property type="match status" value="1"/>
</dbReference>
<evidence type="ECO:0000256" key="3">
    <source>
        <dbReference type="ARBA" id="ARBA00023004"/>
    </source>
</evidence>
<keyword evidence="2" id="KW-0479">Metal-binding</keyword>
<evidence type="ECO:0000313" key="10">
    <source>
        <dbReference type="Proteomes" id="UP000769766"/>
    </source>
</evidence>
<dbReference type="NCBIfam" id="TIGR01409">
    <property type="entry name" value="TAT_signal_seq"/>
    <property type="match status" value="1"/>
</dbReference>
<keyword evidence="3" id="KW-0408">Iron</keyword>
<dbReference type="Gene3D" id="2.102.10.10">
    <property type="entry name" value="Rieske [2Fe-2S] iron-sulphur domain"/>
    <property type="match status" value="1"/>
</dbReference>
<keyword evidence="7" id="KW-0812">Transmembrane</keyword>
<dbReference type="InterPro" id="IPR019546">
    <property type="entry name" value="TAT_signal_bac_arc"/>
</dbReference>
<dbReference type="InterPro" id="IPR014349">
    <property type="entry name" value="Rieske_Fe-S_prot"/>
</dbReference>
<evidence type="ECO:0000313" key="9">
    <source>
        <dbReference type="EMBL" id="MBI2876180.1"/>
    </source>
</evidence>
<keyword evidence="7" id="KW-0472">Membrane</keyword>
<comment type="caution">
    <text evidence="9">The sequence shown here is derived from an EMBL/GenBank/DDBJ whole genome shotgun (WGS) entry which is preliminary data.</text>
</comment>